<proteinExistence type="inferred from homology"/>
<evidence type="ECO:0000256" key="2">
    <source>
        <dbReference type="SAM" id="SignalP"/>
    </source>
</evidence>
<dbReference type="InterPro" id="IPR042100">
    <property type="entry name" value="Bug_dom1"/>
</dbReference>
<dbReference type="PIRSF" id="PIRSF017082">
    <property type="entry name" value="YflP"/>
    <property type="match status" value="1"/>
</dbReference>
<sequence length="325" mass="33654">MEKISIRRRNIALACGAAALALPFATRAQSGTVKLVVAFPPGGPVDFVARALSEQLGKELGQQVIVDNRAGANGAIAADFVSRAAPDANTLWLTSVGAVAINPSLYDKLSYDPERDLVPVSLVVRNVEVLVVGANAPYQTGADFVAAARKPGAKLSMASSGTGSVPHLAMELLNDAAKINLLHVPYKGAAPAIVDVIAGNVDGFFGDIPGLIGHIKSGKLKAIGIAAPKRHPLLPDVKTFDEMGIPGVDSDNWYALYTSKGTPPAQAERVSAAVRKALANEAVHSRLASSGAEPAPSTPAQLAALLKKDSAKWGRIVKAKGIKAD</sequence>
<dbReference type="PANTHER" id="PTHR42928:SF5">
    <property type="entry name" value="BLR1237 PROTEIN"/>
    <property type="match status" value="1"/>
</dbReference>
<dbReference type="CDD" id="cd07012">
    <property type="entry name" value="PBP2_Bug_TTT"/>
    <property type="match status" value="1"/>
</dbReference>
<dbReference type="InterPro" id="IPR005064">
    <property type="entry name" value="BUG"/>
</dbReference>
<evidence type="ECO:0000256" key="1">
    <source>
        <dbReference type="ARBA" id="ARBA00006987"/>
    </source>
</evidence>
<evidence type="ECO:0000313" key="4">
    <source>
        <dbReference type="Proteomes" id="UP000541185"/>
    </source>
</evidence>
<keyword evidence="2" id="KW-0732">Signal</keyword>
<name>A0A848HIB8_9BURK</name>
<evidence type="ECO:0000313" key="3">
    <source>
        <dbReference type="EMBL" id="NML47448.1"/>
    </source>
</evidence>
<dbReference type="Gene3D" id="3.40.190.10">
    <property type="entry name" value="Periplasmic binding protein-like II"/>
    <property type="match status" value="1"/>
</dbReference>
<dbReference type="PANTHER" id="PTHR42928">
    <property type="entry name" value="TRICARBOXYLATE-BINDING PROTEIN"/>
    <property type="match status" value="1"/>
</dbReference>
<dbReference type="AlphaFoldDB" id="A0A848HIB8"/>
<dbReference type="Gene3D" id="3.40.190.150">
    <property type="entry name" value="Bordetella uptake gene, domain 1"/>
    <property type="match status" value="1"/>
</dbReference>
<dbReference type="EMBL" id="JABBFX010000003">
    <property type="protein sequence ID" value="NML47448.1"/>
    <property type="molecule type" value="Genomic_DNA"/>
</dbReference>
<gene>
    <name evidence="3" type="ORF">HHL11_27105</name>
</gene>
<feature type="signal peptide" evidence="2">
    <location>
        <begin position="1"/>
        <end position="28"/>
    </location>
</feature>
<protein>
    <submittedName>
        <fullName evidence="3">Tripartite tricarboxylate transporter substrate binding protein</fullName>
    </submittedName>
</protein>
<comment type="similarity">
    <text evidence="1">Belongs to the UPF0065 (bug) family.</text>
</comment>
<dbReference type="Proteomes" id="UP000541185">
    <property type="component" value="Unassembled WGS sequence"/>
</dbReference>
<comment type="caution">
    <text evidence="3">The sequence shown here is derived from an EMBL/GenBank/DDBJ whole genome shotgun (WGS) entry which is preliminary data.</text>
</comment>
<reference evidence="3 4" key="1">
    <citation type="submission" date="2020-04" db="EMBL/GenBank/DDBJ databases">
        <title>Ramlibacter sp. G-1-2-2 isolated from soil.</title>
        <authorList>
            <person name="Dahal R.H."/>
        </authorList>
    </citation>
    <scope>NUCLEOTIDE SEQUENCE [LARGE SCALE GENOMIC DNA]</scope>
    <source>
        <strain evidence="3 4">G-1-2-2</strain>
    </source>
</reference>
<organism evidence="3 4">
    <name type="scientific">Ramlibacter agri</name>
    <dbReference type="NCBI Taxonomy" id="2728837"/>
    <lineage>
        <taxon>Bacteria</taxon>
        <taxon>Pseudomonadati</taxon>
        <taxon>Pseudomonadota</taxon>
        <taxon>Betaproteobacteria</taxon>
        <taxon>Burkholderiales</taxon>
        <taxon>Comamonadaceae</taxon>
        <taxon>Ramlibacter</taxon>
    </lineage>
</organism>
<feature type="chain" id="PRO_5032499648" evidence="2">
    <location>
        <begin position="29"/>
        <end position="325"/>
    </location>
</feature>
<dbReference type="RefSeq" id="WP_169421724.1">
    <property type="nucleotide sequence ID" value="NZ_JABBFX010000003.1"/>
</dbReference>
<keyword evidence="4" id="KW-1185">Reference proteome</keyword>
<dbReference type="SUPFAM" id="SSF53850">
    <property type="entry name" value="Periplasmic binding protein-like II"/>
    <property type="match status" value="1"/>
</dbReference>
<accession>A0A848HIB8</accession>
<dbReference type="Pfam" id="PF03401">
    <property type="entry name" value="TctC"/>
    <property type="match status" value="1"/>
</dbReference>